<evidence type="ECO:0000313" key="3">
    <source>
        <dbReference type="Proteomes" id="UP000230002"/>
    </source>
</evidence>
<proteinExistence type="predicted"/>
<feature type="compositionally biased region" description="Basic and acidic residues" evidence="1">
    <location>
        <begin position="162"/>
        <end position="173"/>
    </location>
</feature>
<feature type="compositionally biased region" description="Gly residues" evidence="1">
    <location>
        <begin position="176"/>
        <end position="190"/>
    </location>
</feature>
<accession>A0A2G8SPE0</accession>
<feature type="compositionally biased region" description="Low complexity" evidence="1">
    <location>
        <begin position="76"/>
        <end position="87"/>
    </location>
</feature>
<feature type="region of interest" description="Disordered" evidence="1">
    <location>
        <begin position="1"/>
        <end position="37"/>
    </location>
</feature>
<feature type="compositionally biased region" description="Low complexity" evidence="1">
    <location>
        <begin position="57"/>
        <end position="68"/>
    </location>
</feature>
<dbReference type="Proteomes" id="UP000230002">
    <property type="component" value="Unassembled WGS sequence"/>
</dbReference>
<feature type="region of interest" description="Disordered" evidence="1">
    <location>
        <begin position="56"/>
        <end position="190"/>
    </location>
</feature>
<evidence type="ECO:0000256" key="1">
    <source>
        <dbReference type="SAM" id="MobiDB-lite"/>
    </source>
</evidence>
<dbReference type="EMBL" id="AYKW01000003">
    <property type="protein sequence ID" value="PIL35583.1"/>
    <property type="molecule type" value="Genomic_DNA"/>
</dbReference>
<feature type="compositionally biased region" description="Low complexity" evidence="1">
    <location>
        <begin position="124"/>
        <end position="133"/>
    </location>
</feature>
<reference evidence="2 3" key="1">
    <citation type="journal article" date="2015" name="Sci. Rep.">
        <title>Chromosome-level genome map provides insights into diverse defense mechanisms in the medicinal fungus Ganoderma sinense.</title>
        <authorList>
            <person name="Zhu Y."/>
            <person name="Xu J."/>
            <person name="Sun C."/>
            <person name="Zhou S."/>
            <person name="Xu H."/>
            <person name="Nelson D.R."/>
            <person name="Qian J."/>
            <person name="Song J."/>
            <person name="Luo H."/>
            <person name="Xiang L."/>
            <person name="Li Y."/>
            <person name="Xu Z."/>
            <person name="Ji A."/>
            <person name="Wang L."/>
            <person name="Lu S."/>
            <person name="Hayward A."/>
            <person name="Sun W."/>
            <person name="Li X."/>
            <person name="Schwartz D.C."/>
            <person name="Wang Y."/>
            <person name="Chen S."/>
        </authorList>
    </citation>
    <scope>NUCLEOTIDE SEQUENCE [LARGE SCALE GENOMIC DNA]</scope>
    <source>
        <strain evidence="2 3">ZZ0214-1</strain>
    </source>
</reference>
<evidence type="ECO:0000313" key="2">
    <source>
        <dbReference type="EMBL" id="PIL35583.1"/>
    </source>
</evidence>
<dbReference type="AlphaFoldDB" id="A0A2G8SPE0"/>
<comment type="caution">
    <text evidence="2">The sequence shown here is derived from an EMBL/GenBank/DDBJ whole genome shotgun (WGS) entry which is preliminary data.</text>
</comment>
<name>A0A2G8SPE0_9APHY</name>
<sequence length="231" mass="22241">MSSGREEAALLDLGADAKTSSSDPSSSLSGMSIAGGRGGDSPIVLANSFIASLDPGPVSVTVASSSPSPASPSPLSPSSTCLSFSLPRDAAPKKRERCRTSSRGGGSGEGSRPARVGFFRRRGSAASSACSRAFNGTALEGPARGEGAGEISRSGERGPGVGERRGGGGEARRGAAGAGAGARAGAGGGWRGGACKGSGSGCAGGGASAGASSLWGWIKKSIHGCGRVEGS</sequence>
<organism evidence="2 3">
    <name type="scientific">Ganoderma sinense ZZ0214-1</name>
    <dbReference type="NCBI Taxonomy" id="1077348"/>
    <lineage>
        <taxon>Eukaryota</taxon>
        <taxon>Fungi</taxon>
        <taxon>Dikarya</taxon>
        <taxon>Basidiomycota</taxon>
        <taxon>Agaricomycotina</taxon>
        <taxon>Agaricomycetes</taxon>
        <taxon>Polyporales</taxon>
        <taxon>Polyporaceae</taxon>
        <taxon>Ganoderma</taxon>
    </lineage>
</organism>
<feature type="compositionally biased region" description="Low complexity" evidence="1">
    <location>
        <begin position="10"/>
        <end position="32"/>
    </location>
</feature>
<keyword evidence="3" id="KW-1185">Reference proteome</keyword>
<protein>
    <submittedName>
        <fullName evidence="2">Uncharacterized protein</fullName>
    </submittedName>
</protein>
<gene>
    <name evidence="2" type="ORF">GSI_02311</name>
</gene>